<dbReference type="Proteomes" id="UP001465976">
    <property type="component" value="Unassembled WGS sequence"/>
</dbReference>
<reference evidence="1 2" key="1">
    <citation type="submission" date="2024-02" db="EMBL/GenBank/DDBJ databases">
        <title>A draft genome for the cacao thread blight pathogen Marasmius crinis-equi.</title>
        <authorList>
            <person name="Cohen S.P."/>
            <person name="Baruah I.K."/>
            <person name="Amoako-Attah I."/>
            <person name="Bukari Y."/>
            <person name="Meinhardt L.W."/>
            <person name="Bailey B.A."/>
        </authorList>
    </citation>
    <scope>NUCLEOTIDE SEQUENCE [LARGE SCALE GENOMIC DNA]</scope>
    <source>
        <strain evidence="1 2">GH-76</strain>
    </source>
</reference>
<evidence type="ECO:0000313" key="2">
    <source>
        <dbReference type="Proteomes" id="UP001465976"/>
    </source>
</evidence>
<evidence type="ECO:0000313" key="1">
    <source>
        <dbReference type="EMBL" id="KAL0567472.1"/>
    </source>
</evidence>
<organism evidence="1 2">
    <name type="scientific">Marasmius crinis-equi</name>
    <dbReference type="NCBI Taxonomy" id="585013"/>
    <lineage>
        <taxon>Eukaryota</taxon>
        <taxon>Fungi</taxon>
        <taxon>Dikarya</taxon>
        <taxon>Basidiomycota</taxon>
        <taxon>Agaricomycotina</taxon>
        <taxon>Agaricomycetes</taxon>
        <taxon>Agaricomycetidae</taxon>
        <taxon>Agaricales</taxon>
        <taxon>Marasmiineae</taxon>
        <taxon>Marasmiaceae</taxon>
        <taxon>Marasmius</taxon>
    </lineage>
</organism>
<dbReference type="EMBL" id="JBAHYK010001579">
    <property type="protein sequence ID" value="KAL0567472.1"/>
    <property type="molecule type" value="Genomic_DNA"/>
</dbReference>
<comment type="caution">
    <text evidence="1">The sequence shown here is derived from an EMBL/GenBank/DDBJ whole genome shotgun (WGS) entry which is preliminary data.</text>
</comment>
<keyword evidence="2" id="KW-1185">Reference proteome</keyword>
<proteinExistence type="predicted"/>
<gene>
    <name evidence="1" type="ORF">V5O48_014525</name>
</gene>
<accession>A0ABR3EXD5</accession>
<name>A0ABR3EXD5_9AGAR</name>
<protein>
    <submittedName>
        <fullName evidence="1">Uncharacterized protein</fullName>
    </submittedName>
</protein>
<sequence length="119" mass="13854">MIMRGYQRTLERLKQLVVSRLLELTKLNMSGVGYKQREKISQALRARAKAIQKALDSYNKAARAMDPPRPSLEWKSVLDMVTLADFDLLKDMHLDLTNVPWAQPHHQECMRLYFGLKRA</sequence>